<dbReference type="GO" id="GO:0016020">
    <property type="term" value="C:membrane"/>
    <property type="evidence" value="ECO:0007669"/>
    <property type="project" value="GOC"/>
</dbReference>
<feature type="binding site" evidence="11">
    <location>
        <begin position="79"/>
        <end position="80"/>
    </location>
    <ligand>
        <name>UDP-N-acetyl-alpha-D-glucosamine</name>
        <dbReference type="ChEBI" id="CHEBI:57705"/>
    </ligand>
</feature>
<protein>
    <recommendedName>
        <fullName evidence="11">Bifunctional protein GlmU</fullName>
    </recommendedName>
    <domain>
        <recommendedName>
            <fullName evidence="11">UDP-N-acetylglucosamine pyrophosphorylase</fullName>
            <ecNumber evidence="11">2.7.7.23</ecNumber>
        </recommendedName>
        <alternativeName>
            <fullName evidence="11">N-acetylglucosamine-1-phosphate uridyltransferase</fullName>
        </alternativeName>
    </domain>
    <domain>
        <recommendedName>
            <fullName evidence="11">Glucosamine-1-phosphate N-acetyltransferase</fullName>
            <ecNumber evidence="11">2.3.1.157</ecNumber>
        </recommendedName>
    </domain>
</protein>
<feature type="binding site" evidence="11">
    <location>
        <position position="228"/>
    </location>
    <ligand>
        <name>UDP-N-acetyl-alpha-D-glucosamine</name>
        <dbReference type="ChEBI" id="CHEBI:57705"/>
    </ligand>
</feature>
<feature type="binding site" evidence="11">
    <location>
        <position position="389"/>
    </location>
    <ligand>
        <name>acetyl-CoA</name>
        <dbReference type="ChEBI" id="CHEBI:57288"/>
    </ligand>
</feature>
<dbReference type="GO" id="GO:0005737">
    <property type="term" value="C:cytoplasm"/>
    <property type="evidence" value="ECO:0007669"/>
    <property type="project" value="UniProtKB-SubCell"/>
</dbReference>
<feature type="binding site" evidence="11">
    <location>
        <position position="156"/>
    </location>
    <ligand>
        <name>UDP-N-acetyl-alpha-D-glucosamine</name>
        <dbReference type="ChEBI" id="CHEBI:57705"/>
    </ligand>
</feature>
<evidence type="ECO:0000256" key="5">
    <source>
        <dbReference type="ARBA" id="ARBA00022695"/>
    </source>
</evidence>
<dbReference type="EMBL" id="CP076448">
    <property type="protein sequence ID" value="QXM24070.1"/>
    <property type="molecule type" value="Genomic_DNA"/>
</dbReference>
<accession>A0A975YIR5</accession>
<evidence type="ECO:0000256" key="6">
    <source>
        <dbReference type="ARBA" id="ARBA00022842"/>
    </source>
</evidence>
<feature type="region of interest" description="N-acetyltransferase" evidence="11">
    <location>
        <begin position="252"/>
        <end position="451"/>
    </location>
</feature>
<feature type="binding site" evidence="11">
    <location>
        <position position="171"/>
    </location>
    <ligand>
        <name>UDP-N-acetyl-alpha-D-glucosamine</name>
        <dbReference type="ChEBI" id="CHEBI:57705"/>
    </ligand>
</feature>
<evidence type="ECO:0000259" key="13">
    <source>
        <dbReference type="Pfam" id="PF12804"/>
    </source>
</evidence>
<dbReference type="Pfam" id="PF12804">
    <property type="entry name" value="NTP_transf_3"/>
    <property type="match status" value="1"/>
</dbReference>
<dbReference type="GO" id="GO:0000902">
    <property type="term" value="P:cell morphogenesis"/>
    <property type="evidence" value="ECO:0007669"/>
    <property type="project" value="UniProtKB-UniRule"/>
</dbReference>
<feature type="binding site" evidence="11">
    <location>
        <position position="335"/>
    </location>
    <ligand>
        <name>UDP-N-acetyl-alpha-D-glucosamine</name>
        <dbReference type="ChEBI" id="CHEBI:57705"/>
    </ligand>
</feature>
<dbReference type="GO" id="GO:0000287">
    <property type="term" value="F:magnesium ion binding"/>
    <property type="evidence" value="ECO:0007669"/>
    <property type="project" value="UniProtKB-UniRule"/>
</dbReference>
<dbReference type="GO" id="GO:0003977">
    <property type="term" value="F:UDP-N-acetylglucosamine diphosphorylase activity"/>
    <property type="evidence" value="ECO:0007669"/>
    <property type="project" value="UniProtKB-UniRule"/>
</dbReference>
<comment type="subunit">
    <text evidence="11">Homotrimer.</text>
</comment>
<comment type="similarity">
    <text evidence="3 11">In the N-terminal section; belongs to the N-acetylglucosamine-1-phosphate uridyltransferase family.</text>
</comment>
<comment type="pathway">
    <text evidence="11">Nucleotide-sugar biosynthesis; UDP-N-acetyl-alpha-D-glucosamine biosynthesis; UDP-N-acetyl-alpha-D-glucosamine from N-acetyl-alpha-D-glucosamine 1-phosphate: step 1/1.</text>
</comment>
<dbReference type="GO" id="GO:0009252">
    <property type="term" value="P:peptidoglycan biosynthetic process"/>
    <property type="evidence" value="ECO:0007669"/>
    <property type="project" value="UniProtKB-UniRule"/>
</dbReference>
<dbReference type="GO" id="GO:0019134">
    <property type="term" value="F:glucosamine-1-phosphate N-acetyltransferase activity"/>
    <property type="evidence" value="ECO:0007669"/>
    <property type="project" value="UniProtKB-UniRule"/>
</dbReference>
<evidence type="ECO:0000256" key="9">
    <source>
        <dbReference type="ARBA" id="ARBA00048493"/>
    </source>
</evidence>
<dbReference type="KEGG" id="elio:KO353_12395"/>
<keyword evidence="11" id="KW-0511">Multifunctional enzyme</keyword>
<keyword evidence="7 11" id="KW-0012">Acyltransferase</keyword>
<keyword evidence="4 11" id="KW-0808">Transferase</keyword>
<dbReference type="CDD" id="cd02540">
    <property type="entry name" value="GT2_GlmU_N_bac"/>
    <property type="match status" value="1"/>
</dbReference>
<keyword evidence="11" id="KW-0133">Cell shape</keyword>
<name>A0A975YIR5_9PROT</name>
<dbReference type="RefSeq" id="WP_218285030.1">
    <property type="nucleotide sequence ID" value="NZ_CP076448.1"/>
</dbReference>
<evidence type="ECO:0000256" key="4">
    <source>
        <dbReference type="ARBA" id="ARBA00022679"/>
    </source>
</evidence>
<keyword evidence="11" id="KW-0479">Metal-binding</keyword>
<feature type="binding site" evidence="11">
    <location>
        <position position="317"/>
    </location>
    <ligand>
        <name>UDP-N-acetyl-alpha-D-glucosamine</name>
        <dbReference type="ChEBI" id="CHEBI:57705"/>
    </ligand>
</feature>
<dbReference type="NCBIfam" id="TIGR01173">
    <property type="entry name" value="glmU"/>
    <property type="match status" value="1"/>
</dbReference>
<feature type="region of interest" description="Pyrophosphorylase" evidence="11">
    <location>
        <begin position="1"/>
        <end position="230"/>
    </location>
</feature>
<reference evidence="14" key="1">
    <citation type="submission" date="2021-06" db="EMBL/GenBank/DDBJ databases">
        <title>Elioraea tepida, sp. nov., a moderately thermophilic aerobic anoxygenic phototrophic bacterium isolated from an alkaline siliceous hot spring mat community in Yellowstone National Park, WY, USA.</title>
        <authorList>
            <person name="Saini M.K."/>
            <person name="Yoshida S."/>
            <person name="Sebastian A."/>
            <person name="Hirose S."/>
            <person name="Hara E."/>
            <person name="Tamaki H."/>
            <person name="Soulier N.T."/>
            <person name="Albert I."/>
            <person name="Hanada S."/>
            <person name="Bryant D.A."/>
            <person name="Tank M."/>
        </authorList>
    </citation>
    <scope>NUCLEOTIDE SEQUENCE</scope>
    <source>
        <strain evidence="14">MS-P2</strain>
    </source>
</reference>
<comment type="function">
    <text evidence="10 11">Catalyzes the last two sequential reactions in the de novo biosynthetic pathway for UDP-N-acetylglucosamine (UDP-GlcNAc). The C-terminal domain catalyzes the transfer of acetyl group from acetyl coenzyme A to glucosamine-1-phosphate (GlcN-1-P) to produce N-acetylglucosamine-1-phosphate (GlcNAc-1-P), which is converted into UDP-GlcNAc by the transfer of uridine 5-monophosphate (from uridine 5-triphosphate), a reaction catalyzed by the N-terminal domain.</text>
</comment>
<dbReference type="PROSITE" id="PS00101">
    <property type="entry name" value="HEXAPEP_TRANSFERASES"/>
    <property type="match status" value="1"/>
</dbReference>
<dbReference type="HAMAP" id="MF_01631">
    <property type="entry name" value="GlmU"/>
    <property type="match status" value="1"/>
</dbReference>
<evidence type="ECO:0000256" key="3">
    <source>
        <dbReference type="ARBA" id="ARBA00007947"/>
    </source>
</evidence>
<evidence type="ECO:0000256" key="1">
    <source>
        <dbReference type="ARBA" id="ARBA00004496"/>
    </source>
</evidence>
<keyword evidence="11" id="KW-0573">Peptidoglycan synthesis</keyword>
<comment type="catalytic activity">
    <reaction evidence="9 11">
        <text>N-acetyl-alpha-D-glucosamine 1-phosphate + UTP + H(+) = UDP-N-acetyl-alpha-D-glucosamine + diphosphate</text>
        <dbReference type="Rhea" id="RHEA:13509"/>
        <dbReference type="ChEBI" id="CHEBI:15378"/>
        <dbReference type="ChEBI" id="CHEBI:33019"/>
        <dbReference type="ChEBI" id="CHEBI:46398"/>
        <dbReference type="ChEBI" id="CHEBI:57705"/>
        <dbReference type="ChEBI" id="CHEBI:57776"/>
        <dbReference type="EC" id="2.7.7.23"/>
    </reaction>
</comment>
<feature type="binding site" evidence="11">
    <location>
        <position position="350"/>
    </location>
    <ligand>
        <name>UDP-N-acetyl-alpha-D-glucosamine</name>
        <dbReference type="ChEBI" id="CHEBI:57705"/>
    </ligand>
</feature>
<dbReference type="PANTHER" id="PTHR43584:SF3">
    <property type="entry name" value="BIFUNCTIONAL PROTEIN GLMU"/>
    <property type="match status" value="1"/>
</dbReference>
<organism evidence="14 15">
    <name type="scientific">Elioraea tepida</name>
    <dbReference type="NCBI Taxonomy" id="2843330"/>
    <lineage>
        <taxon>Bacteria</taxon>
        <taxon>Pseudomonadati</taxon>
        <taxon>Pseudomonadota</taxon>
        <taxon>Alphaproteobacteria</taxon>
        <taxon>Acetobacterales</taxon>
        <taxon>Elioraeaceae</taxon>
        <taxon>Elioraea</taxon>
    </lineage>
</organism>
<keyword evidence="6 11" id="KW-0460">Magnesium</keyword>
<dbReference type="Pfam" id="PF00132">
    <property type="entry name" value="Hexapep"/>
    <property type="match status" value="1"/>
</dbReference>
<feature type="region of interest" description="Disordered" evidence="12">
    <location>
        <begin position="431"/>
        <end position="451"/>
    </location>
</feature>
<sequence>MSTSIAVILAAGLGTRLKSAVPKPLHRLGGVPMVRLLLEACEAAGFGRIVVVAGPEPAFDPMRALVAPHTVVVQAERLGTAHAALMAEEALSETSGEAIILYADVPLVSAATLAGMVATRLSAGARLALLGFRPADPAQYGRIVLEPDGTVARIVEWRDATDEERAIGLCNAGLFCAPAADLLRWLKAVGNDNAKGEYYLTDIVALARAEGVRVALVEAPAEEVLGINSRAELAAAEAALQRRLRARAMADGVTLIAPETVFLAADTALAPDVTVHPHVVFGPGVRVGAGAVIQSFSHLESCTVEAGATVGPFARLRPGASVGEGAHVGNFVELKAARLGPGAKANHLAYLGDAEIGAGANVGAGTITCNYDGFGKYRTVIGPGAFIGSNTSLVAPVRVGAGAIIAAGSTITEDVGADSVAFGRARQVEKPGAAPRFREAAKARKARAKEG</sequence>
<dbReference type="InterPro" id="IPR038009">
    <property type="entry name" value="GlmU_C_LbH"/>
</dbReference>
<feature type="binding site" evidence="11">
    <location>
        <begin position="9"/>
        <end position="12"/>
    </location>
    <ligand>
        <name>UDP-N-acetyl-alpha-D-glucosamine</name>
        <dbReference type="ChEBI" id="CHEBI:57705"/>
    </ligand>
</feature>
<dbReference type="GO" id="GO:0071555">
    <property type="term" value="P:cell wall organization"/>
    <property type="evidence" value="ECO:0007669"/>
    <property type="project" value="UniProtKB-KW"/>
</dbReference>
<comment type="pathway">
    <text evidence="11">Nucleotide-sugar biosynthesis; UDP-N-acetyl-alpha-D-glucosamine biosynthesis; N-acetyl-alpha-D-glucosamine 1-phosphate from alpha-D-glucosamine 6-phosphate (route II): step 2/2.</text>
</comment>
<dbReference type="InterPro" id="IPR025877">
    <property type="entry name" value="MobA-like_NTP_Trfase"/>
</dbReference>
<feature type="binding site" evidence="11">
    <location>
        <position position="228"/>
    </location>
    <ligand>
        <name>Mg(2+)</name>
        <dbReference type="ChEBI" id="CHEBI:18420"/>
    </ligand>
</feature>
<feature type="compositionally biased region" description="Basic and acidic residues" evidence="12">
    <location>
        <begin position="436"/>
        <end position="451"/>
    </location>
</feature>
<comment type="catalytic activity">
    <reaction evidence="8 11">
        <text>alpha-D-glucosamine 1-phosphate + acetyl-CoA = N-acetyl-alpha-D-glucosamine 1-phosphate + CoA + H(+)</text>
        <dbReference type="Rhea" id="RHEA:13725"/>
        <dbReference type="ChEBI" id="CHEBI:15378"/>
        <dbReference type="ChEBI" id="CHEBI:57287"/>
        <dbReference type="ChEBI" id="CHEBI:57288"/>
        <dbReference type="ChEBI" id="CHEBI:57776"/>
        <dbReference type="ChEBI" id="CHEBI:58516"/>
        <dbReference type="EC" id="2.3.1.157"/>
    </reaction>
</comment>
<dbReference type="NCBIfam" id="NF010933">
    <property type="entry name" value="PRK14353.1"/>
    <property type="match status" value="1"/>
</dbReference>
<feature type="binding site" evidence="11">
    <location>
        <position position="141"/>
    </location>
    <ligand>
        <name>UDP-N-acetyl-alpha-D-glucosamine</name>
        <dbReference type="ChEBI" id="CHEBI:57705"/>
    </ligand>
</feature>
<comment type="subcellular location">
    <subcellularLocation>
        <location evidence="1 11">Cytoplasm</location>
    </subcellularLocation>
</comment>
<feature type="binding site" evidence="11">
    <location>
        <position position="407"/>
    </location>
    <ligand>
        <name>acetyl-CoA</name>
        <dbReference type="ChEBI" id="CHEBI:57288"/>
    </ligand>
</feature>
<dbReference type="GO" id="GO:0006048">
    <property type="term" value="P:UDP-N-acetylglucosamine biosynthetic process"/>
    <property type="evidence" value="ECO:0007669"/>
    <property type="project" value="InterPro"/>
</dbReference>
<feature type="binding site" evidence="11">
    <location>
        <position position="74"/>
    </location>
    <ligand>
        <name>UDP-N-acetyl-alpha-D-glucosamine</name>
        <dbReference type="ChEBI" id="CHEBI:57705"/>
    </ligand>
</feature>
<keyword evidence="15" id="KW-1185">Reference proteome</keyword>
<dbReference type="CDD" id="cd03353">
    <property type="entry name" value="LbH_GlmU_C"/>
    <property type="match status" value="1"/>
</dbReference>
<evidence type="ECO:0000256" key="2">
    <source>
        <dbReference type="ARBA" id="ARBA00007707"/>
    </source>
</evidence>
<keyword evidence="11" id="KW-0677">Repeat</keyword>
<keyword evidence="11" id="KW-0963">Cytoplasm</keyword>
<feature type="binding site" evidence="11">
    <location>
        <position position="104"/>
    </location>
    <ligand>
        <name>Mg(2+)</name>
        <dbReference type="ChEBI" id="CHEBI:18420"/>
    </ligand>
</feature>
<evidence type="ECO:0000256" key="8">
    <source>
        <dbReference type="ARBA" id="ARBA00048247"/>
    </source>
</evidence>
<proteinExistence type="inferred from homology"/>
<dbReference type="AlphaFoldDB" id="A0A975YIR5"/>
<evidence type="ECO:0000256" key="10">
    <source>
        <dbReference type="ARBA" id="ARBA00049628"/>
    </source>
</evidence>
<feature type="region of interest" description="Linker" evidence="11">
    <location>
        <begin position="231"/>
        <end position="251"/>
    </location>
</feature>
<feature type="binding site" evidence="11">
    <location>
        <begin position="370"/>
        <end position="371"/>
    </location>
    <ligand>
        <name>acetyl-CoA</name>
        <dbReference type="ChEBI" id="CHEBI:57288"/>
    </ligand>
</feature>
<comment type="caution">
    <text evidence="11">Lacks conserved residue(s) required for the propagation of feature annotation.</text>
</comment>
<dbReference type="InterPro" id="IPR018357">
    <property type="entry name" value="Hexapep_transf_CS"/>
</dbReference>
<feature type="active site" description="Proton acceptor" evidence="11">
    <location>
        <position position="347"/>
    </location>
</feature>
<dbReference type="InterPro" id="IPR001451">
    <property type="entry name" value="Hexapep"/>
</dbReference>
<evidence type="ECO:0000313" key="14">
    <source>
        <dbReference type="EMBL" id="QXM24070.1"/>
    </source>
</evidence>
<keyword evidence="11" id="KW-0961">Cell wall biogenesis/degradation</keyword>
<dbReference type="Proteomes" id="UP000694001">
    <property type="component" value="Chromosome"/>
</dbReference>
<feature type="binding site" evidence="11">
    <location>
        <position position="424"/>
    </location>
    <ligand>
        <name>acetyl-CoA</name>
        <dbReference type="ChEBI" id="CHEBI:57288"/>
    </ligand>
</feature>
<evidence type="ECO:0000256" key="11">
    <source>
        <dbReference type="HAMAP-Rule" id="MF_01631"/>
    </source>
</evidence>
<dbReference type="EC" id="2.3.1.157" evidence="11"/>
<comment type="pathway">
    <text evidence="11">Bacterial outer membrane biogenesis; LPS lipid A biosynthesis.</text>
</comment>
<evidence type="ECO:0000313" key="15">
    <source>
        <dbReference type="Proteomes" id="UP000694001"/>
    </source>
</evidence>
<feature type="binding site" evidence="11">
    <location>
        <position position="364"/>
    </location>
    <ligand>
        <name>acetyl-CoA</name>
        <dbReference type="ChEBI" id="CHEBI:57288"/>
    </ligand>
</feature>
<dbReference type="InterPro" id="IPR050065">
    <property type="entry name" value="GlmU-like"/>
</dbReference>
<feature type="binding site" evidence="11">
    <location>
        <position position="23"/>
    </location>
    <ligand>
        <name>UDP-N-acetyl-alpha-D-glucosamine</name>
        <dbReference type="ChEBI" id="CHEBI:57705"/>
    </ligand>
</feature>
<comment type="similarity">
    <text evidence="2 11">In the C-terminal section; belongs to the transferase hexapeptide repeat family.</text>
</comment>
<gene>
    <name evidence="11 14" type="primary">glmU</name>
    <name evidence="14" type="ORF">KO353_12395</name>
</gene>
<feature type="domain" description="MobA-like NTP transferase" evidence="13">
    <location>
        <begin position="6"/>
        <end position="130"/>
    </location>
</feature>
<keyword evidence="5 11" id="KW-0548">Nucleotidyltransferase</keyword>
<feature type="binding site" evidence="11">
    <location>
        <position position="361"/>
    </location>
    <ligand>
        <name>UDP-N-acetyl-alpha-D-glucosamine</name>
        <dbReference type="ChEBI" id="CHEBI:57705"/>
    </ligand>
</feature>
<comment type="cofactor">
    <cofactor evidence="11">
        <name>Mg(2+)</name>
        <dbReference type="ChEBI" id="CHEBI:18420"/>
    </cofactor>
    <text evidence="11">Binds 1 Mg(2+) ion per subunit.</text>
</comment>
<dbReference type="InterPro" id="IPR005882">
    <property type="entry name" value="Bifunctional_GlmU"/>
</dbReference>
<dbReference type="PANTHER" id="PTHR43584">
    <property type="entry name" value="NUCLEOTIDYL TRANSFERASE"/>
    <property type="match status" value="1"/>
</dbReference>
<evidence type="ECO:0000256" key="12">
    <source>
        <dbReference type="SAM" id="MobiDB-lite"/>
    </source>
</evidence>
<dbReference type="GO" id="GO:0008360">
    <property type="term" value="P:regulation of cell shape"/>
    <property type="evidence" value="ECO:0007669"/>
    <property type="project" value="UniProtKB-KW"/>
</dbReference>
<dbReference type="EC" id="2.7.7.23" evidence="11"/>
<dbReference type="GO" id="GO:0009245">
    <property type="term" value="P:lipid A biosynthetic process"/>
    <property type="evidence" value="ECO:0007669"/>
    <property type="project" value="UniProtKB-UniRule"/>
</dbReference>
<evidence type="ECO:0000256" key="7">
    <source>
        <dbReference type="ARBA" id="ARBA00023315"/>
    </source>
</evidence>